<evidence type="ECO:0000313" key="2">
    <source>
        <dbReference type="Proteomes" id="UP001159363"/>
    </source>
</evidence>
<name>A0ABQ9G937_9NEOP</name>
<keyword evidence="2" id="KW-1185">Reference proteome</keyword>
<dbReference type="Proteomes" id="UP001159363">
    <property type="component" value="Chromosome 14"/>
</dbReference>
<proteinExistence type="predicted"/>
<reference evidence="1 2" key="1">
    <citation type="submission" date="2023-02" db="EMBL/GenBank/DDBJ databases">
        <title>LHISI_Scaffold_Assembly.</title>
        <authorList>
            <person name="Stuart O.P."/>
            <person name="Cleave R."/>
            <person name="Magrath M.J.L."/>
            <person name="Mikheyev A.S."/>
        </authorList>
    </citation>
    <scope>NUCLEOTIDE SEQUENCE [LARGE SCALE GENOMIC DNA]</scope>
    <source>
        <strain evidence="1">Daus_M_001</strain>
        <tissue evidence="1">Leg muscle</tissue>
    </source>
</reference>
<gene>
    <name evidence="1" type="ORF">PR048_031796</name>
</gene>
<accession>A0ABQ9G937</accession>
<protein>
    <submittedName>
        <fullName evidence="1">Uncharacterized protein</fullName>
    </submittedName>
</protein>
<sequence length="327" mass="36111">MVLVQGLVHEPVYQPPWKIRITRQQFACQHLAPSGGGELLCSGQTTRLSPRRTGFDLRLGVPRITACCNHAGRCRSSTGFLEDIPFSSLFHSGVAPYSSRCTLVGFEDPNVIRSRPILFTRSFIWTRIAMFGLKTFDSKTGGYSGTLSQNEKHLLRECDSDRESGHGRSLPLTRALSSQVGTAESTLCDAKSDRESILPANWDTALLDSTVMPGCIHSRLAPVSPRINCDSVWGGVLLGTLEAPAYSLDETLVTVEDPDAPVSGYIFVHRNLEGIELSIIPEKNMKDFVELCYRKHASSISTAIHREFSQFLHQGVRKVDVGKYVQS</sequence>
<dbReference type="EMBL" id="JARBHB010000015">
    <property type="protein sequence ID" value="KAJ8867987.1"/>
    <property type="molecule type" value="Genomic_DNA"/>
</dbReference>
<comment type="caution">
    <text evidence="1">The sequence shown here is derived from an EMBL/GenBank/DDBJ whole genome shotgun (WGS) entry which is preliminary data.</text>
</comment>
<evidence type="ECO:0000313" key="1">
    <source>
        <dbReference type="EMBL" id="KAJ8867987.1"/>
    </source>
</evidence>
<organism evidence="1 2">
    <name type="scientific">Dryococelus australis</name>
    <dbReference type="NCBI Taxonomy" id="614101"/>
    <lineage>
        <taxon>Eukaryota</taxon>
        <taxon>Metazoa</taxon>
        <taxon>Ecdysozoa</taxon>
        <taxon>Arthropoda</taxon>
        <taxon>Hexapoda</taxon>
        <taxon>Insecta</taxon>
        <taxon>Pterygota</taxon>
        <taxon>Neoptera</taxon>
        <taxon>Polyneoptera</taxon>
        <taxon>Phasmatodea</taxon>
        <taxon>Verophasmatodea</taxon>
        <taxon>Anareolatae</taxon>
        <taxon>Phasmatidae</taxon>
        <taxon>Eurycanthinae</taxon>
        <taxon>Dryococelus</taxon>
    </lineage>
</organism>